<keyword evidence="2" id="KW-0479">Metal-binding</keyword>
<dbReference type="InterPro" id="IPR011333">
    <property type="entry name" value="SKP1/BTB/POZ_sf"/>
</dbReference>
<accession>A0ABR0YIC6</accession>
<evidence type="ECO:0000256" key="2">
    <source>
        <dbReference type="ARBA" id="ARBA00022723"/>
    </source>
</evidence>
<dbReference type="Gene3D" id="1.10.340.70">
    <property type="match status" value="1"/>
</dbReference>
<evidence type="ECO:0000256" key="10">
    <source>
        <dbReference type="SAM" id="MobiDB-lite"/>
    </source>
</evidence>
<evidence type="ECO:0000256" key="1">
    <source>
        <dbReference type="ARBA" id="ARBA00004123"/>
    </source>
</evidence>
<dbReference type="PROSITE" id="PS50097">
    <property type="entry name" value="BTB"/>
    <property type="match status" value="1"/>
</dbReference>
<keyword evidence="5" id="KW-0862">Zinc</keyword>
<keyword evidence="8" id="KW-0804">Transcription</keyword>
<dbReference type="Gene3D" id="3.30.710.10">
    <property type="entry name" value="Potassium Channel Kv1.1, Chain A"/>
    <property type="match status" value="1"/>
</dbReference>
<dbReference type="InterPro" id="IPR041588">
    <property type="entry name" value="Integrase_H2C2"/>
</dbReference>
<dbReference type="InterPro" id="IPR050457">
    <property type="entry name" value="ZnFinger_BTB_dom_contain"/>
</dbReference>
<evidence type="ECO:0000313" key="13">
    <source>
        <dbReference type="Proteomes" id="UP001369086"/>
    </source>
</evidence>
<evidence type="ECO:0000256" key="3">
    <source>
        <dbReference type="ARBA" id="ARBA00022737"/>
    </source>
</evidence>
<dbReference type="InterPro" id="IPR000210">
    <property type="entry name" value="BTB/POZ_dom"/>
</dbReference>
<evidence type="ECO:0000256" key="4">
    <source>
        <dbReference type="ARBA" id="ARBA00022771"/>
    </source>
</evidence>
<comment type="caution">
    <text evidence="12">The sequence shown here is derived from an EMBL/GenBank/DDBJ whole genome shotgun (WGS) entry which is preliminary data.</text>
</comment>
<feature type="compositionally biased region" description="Polar residues" evidence="10">
    <location>
        <begin position="282"/>
        <end position="291"/>
    </location>
</feature>
<feature type="domain" description="BTB" evidence="11">
    <location>
        <begin position="24"/>
        <end position="86"/>
    </location>
</feature>
<sequence>MEFHRHSQYILEQFNQQREMGLLCDCTFMVDGVVFKAHKAVLAACSQYFRMLFMEHKEVVDLDISSSEGLGIVLDFMYTGRLNLTSETVDSVLAVAGFLQMQAVTVSCRVFKSPQKTGADSVHTGAQITNRIKSQAKKTNAPMRAGKVLTWEVQPLSAVETPESVGTGTGPAGRLTLRLKQEEGQSTEEPAGMEVELEDSESEETEDEESEIEVEIKDEDEEAIVYVDDVSDVDYTPGNSVNDAVSKSYGVRWQGGTKSCRRDSPAGDDGNQTNRKEVDISSDPTDQVTANRRSHKRRQQWNRSKHRKSGTVAHTCELSLMEQKQSYHSSPEDVRTLLSTGQCPTHLDKRKRKSLRKYTKNFRVEDTDLFYSNPKTNKLRKVVFTEEEKEAIFHGSPHGTHKGRTKTAEKISSKYYWQSMMGFIVSRIKGCDKCHHKKKIKTVPQR</sequence>
<comment type="subcellular location">
    <subcellularLocation>
        <location evidence="1">Nucleus</location>
    </subcellularLocation>
</comment>
<feature type="region of interest" description="Disordered" evidence="10">
    <location>
        <begin position="254"/>
        <end position="310"/>
    </location>
</feature>
<gene>
    <name evidence="12" type="ORF">HHUSO_G28096</name>
</gene>
<dbReference type="Proteomes" id="UP001369086">
    <property type="component" value="Unassembled WGS sequence"/>
</dbReference>
<evidence type="ECO:0000256" key="6">
    <source>
        <dbReference type="ARBA" id="ARBA00023015"/>
    </source>
</evidence>
<evidence type="ECO:0000256" key="9">
    <source>
        <dbReference type="ARBA" id="ARBA00023242"/>
    </source>
</evidence>
<dbReference type="Pfam" id="PF17921">
    <property type="entry name" value="Integrase_H2C2"/>
    <property type="match status" value="1"/>
</dbReference>
<reference evidence="12 13" key="1">
    <citation type="submission" date="2021-05" db="EMBL/GenBank/DDBJ databases">
        <authorList>
            <person name="Zahm M."/>
            <person name="Klopp C."/>
            <person name="Cabau C."/>
            <person name="Kuhl H."/>
            <person name="Suciu R."/>
            <person name="Ciorpac M."/>
            <person name="Holostenco D."/>
            <person name="Gessner J."/>
            <person name="Wuertz S."/>
            <person name="Hohne C."/>
            <person name="Stock M."/>
            <person name="Gislard M."/>
            <person name="Lluch J."/>
            <person name="Milhes M."/>
            <person name="Lampietro C."/>
            <person name="Lopez Roques C."/>
            <person name="Donnadieu C."/>
            <person name="Du K."/>
            <person name="Schartl M."/>
            <person name="Guiguen Y."/>
        </authorList>
    </citation>
    <scope>NUCLEOTIDE SEQUENCE [LARGE SCALE GENOMIC DNA]</scope>
    <source>
        <strain evidence="12">Hh-F2</strain>
        <tissue evidence="12">Blood</tissue>
    </source>
</reference>
<keyword evidence="4" id="KW-0863">Zinc-finger</keyword>
<dbReference type="Pfam" id="PF00651">
    <property type="entry name" value="BTB"/>
    <property type="match status" value="1"/>
</dbReference>
<organism evidence="12 13">
    <name type="scientific">Huso huso</name>
    <name type="common">Beluga</name>
    <name type="synonym">Acipenser huso</name>
    <dbReference type="NCBI Taxonomy" id="61971"/>
    <lineage>
        <taxon>Eukaryota</taxon>
        <taxon>Metazoa</taxon>
        <taxon>Chordata</taxon>
        <taxon>Craniata</taxon>
        <taxon>Vertebrata</taxon>
        <taxon>Euteleostomi</taxon>
        <taxon>Actinopterygii</taxon>
        <taxon>Chondrostei</taxon>
        <taxon>Acipenseriformes</taxon>
        <taxon>Acipenseridae</taxon>
        <taxon>Huso</taxon>
    </lineage>
</organism>
<keyword evidence="13" id="KW-1185">Reference proteome</keyword>
<dbReference type="SMART" id="SM00225">
    <property type="entry name" value="BTB"/>
    <property type="match status" value="1"/>
</dbReference>
<proteinExistence type="predicted"/>
<keyword evidence="6" id="KW-0805">Transcription regulation</keyword>
<dbReference type="EMBL" id="JAHFZB010000029">
    <property type="protein sequence ID" value="KAK6472376.1"/>
    <property type="molecule type" value="Genomic_DNA"/>
</dbReference>
<evidence type="ECO:0000256" key="8">
    <source>
        <dbReference type="ARBA" id="ARBA00023163"/>
    </source>
</evidence>
<name>A0ABR0YIC6_HUSHU</name>
<feature type="region of interest" description="Disordered" evidence="10">
    <location>
        <begin position="181"/>
        <end position="223"/>
    </location>
</feature>
<evidence type="ECO:0000256" key="5">
    <source>
        <dbReference type="ARBA" id="ARBA00022833"/>
    </source>
</evidence>
<dbReference type="SUPFAM" id="SSF54695">
    <property type="entry name" value="POZ domain"/>
    <property type="match status" value="1"/>
</dbReference>
<evidence type="ECO:0000313" key="12">
    <source>
        <dbReference type="EMBL" id="KAK6472376.1"/>
    </source>
</evidence>
<keyword evidence="3" id="KW-0677">Repeat</keyword>
<evidence type="ECO:0000259" key="11">
    <source>
        <dbReference type="PROSITE" id="PS50097"/>
    </source>
</evidence>
<evidence type="ECO:0000256" key="7">
    <source>
        <dbReference type="ARBA" id="ARBA00023125"/>
    </source>
</evidence>
<keyword evidence="9" id="KW-0539">Nucleus</keyword>
<keyword evidence="7" id="KW-0238">DNA-binding</keyword>
<dbReference type="PANTHER" id="PTHR46105">
    <property type="entry name" value="AGAP004733-PA"/>
    <property type="match status" value="1"/>
</dbReference>
<feature type="compositionally biased region" description="Acidic residues" evidence="10">
    <location>
        <begin position="195"/>
        <end position="223"/>
    </location>
</feature>
<protein>
    <submittedName>
        <fullName evidence="12">Zinc finger and BTB domain-containing protein 17-like isoform X1</fullName>
    </submittedName>
</protein>
<feature type="compositionally biased region" description="Basic residues" evidence="10">
    <location>
        <begin position="292"/>
        <end position="309"/>
    </location>
</feature>
<dbReference type="PANTHER" id="PTHR46105:SF5">
    <property type="entry name" value="ZINC FINGER AND BTB DOMAIN-CONTAINING PROTEIN 44 ISOFORM X1"/>
    <property type="match status" value="1"/>
</dbReference>